<evidence type="ECO:0000256" key="1">
    <source>
        <dbReference type="SAM" id="MobiDB-lite"/>
    </source>
</evidence>
<feature type="chain" id="PRO_5020569696" description="Copper-binding protein MbnP-like domain-containing protein" evidence="2">
    <location>
        <begin position="22"/>
        <end position="329"/>
    </location>
</feature>
<dbReference type="RefSeq" id="WP_165373824.1">
    <property type="nucleotide sequence ID" value="NZ_CP012672.1"/>
</dbReference>
<dbReference type="Pfam" id="PF20243">
    <property type="entry name" value="MbnP"/>
    <property type="match status" value="1"/>
</dbReference>
<accession>A0A4P2QI81</accession>
<name>A0A4P2QI81_SORCE</name>
<evidence type="ECO:0000313" key="5">
    <source>
        <dbReference type="Proteomes" id="UP000295497"/>
    </source>
</evidence>
<gene>
    <name evidence="4" type="ORF">SOCE836_013960</name>
</gene>
<dbReference type="InterPro" id="IPR046863">
    <property type="entry name" value="MbnP-like_dom"/>
</dbReference>
<dbReference type="EMBL" id="CP012672">
    <property type="protein sequence ID" value="AUX29308.1"/>
    <property type="molecule type" value="Genomic_DNA"/>
</dbReference>
<dbReference type="Proteomes" id="UP000295497">
    <property type="component" value="Chromosome"/>
</dbReference>
<dbReference type="AlphaFoldDB" id="A0A4P2QI81"/>
<proteinExistence type="predicted"/>
<evidence type="ECO:0000256" key="2">
    <source>
        <dbReference type="SAM" id="SignalP"/>
    </source>
</evidence>
<evidence type="ECO:0000313" key="4">
    <source>
        <dbReference type="EMBL" id="AUX29308.1"/>
    </source>
</evidence>
<protein>
    <recommendedName>
        <fullName evidence="3">Copper-binding protein MbnP-like domain-containing protein</fullName>
    </recommendedName>
</protein>
<feature type="region of interest" description="Disordered" evidence="1">
    <location>
        <begin position="23"/>
        <end position="69"/>
    </location>
</feature>
<evidence type="ECO:0000259" key="3">
    <source>
        <dbReference type="Pfam" id="PF20243"/>
    </source>
</evidence>
<keyword evidence="2" id="KW-0732">Signal</keyword>
<organism evidence="4 5">
    <name type="scientific">Sorangium cellulosum</name>
    <name type="common">Polyangium cellulosum</name>
    <dbReference type="NCBI Taxonomy" id="56"/>
    <lineage>
        <taxon>Bacteria</taxon>
        <taxon>Pseudomonadati</taxon>
        <taxon>Myxococcota</taxon>
        <taxon>Polyangia</taxon>
        <taxon>Polyangiales</taxon>
        <taxon>Polyangiaceae</taxon>
        <taxon>Sorangium</taxon>
    </lineage>
</organism>
<feature type="compositionally biased region" description="Gly residues" evidence="1">
    <location>
        <begin position="31"/>
        <end position="66"/>
    </location>
</feature>
<sequence length="329" mass="32994">MKSPRLFGFIGLLLGVAAACGAPSPQQTAPGTGGAGGSEPDGAGGESDTGGAAGHPGDGGAGGAGGAAEATWPAGCAELPAPIRTEGTLVELAFELVLDGKPFLFGEPNAAPDGSAVTPLNVRFYVSHAALIQAGGDLVPVDIVGPDGAPAPHGVHFYNAEEPGSATLRLRAPAGSYEGVSFVWGLHQACNVSQPAQNVAPLSDASQMTWPHTGYLFLRYEGRVDPPAGGDPVDPEGGAATVPPAVHMGGNLAMDLAPRVEVRGAVSVPESGSTGKVVRLVMDEIFEGATADVDLTGYIGPPGPVGDELLAGERLRRSLPALTVFAFDP</sequence>
<feature type="signal peptide" evidence="2">
    <location>
        <begin position="1"/>
        <end position="21"/>
    </location>
</feature>
<reference evidence="4 5" key="1">
    <citation type="submission" date="2015-09" db="EMBL/GenBank/DDBJ databases">
        <title>Sorangium comparison.</title>
        <authorList>
            <person name="Zaburannyi N."/>
            <person name="Bunk B."/>
            <person name="Overmann J."/>
            <person name="Mueller R."/>
        </authorList>
    </citation>
    <scope>NUCLEOTIDE SEQUENCE [LARGE SCALE GENOMIC DNA]</scope>
    <source>
        <strain evidence="4 5">So ce836</strain>
    </source>
</reference>
<dbReference type="PROSITE" id="PS51257">
    <property type="entry name" value="PROKAR_LIPOPROTEIN"/>
    <property type="match status" value="1"/>
</dbReference>
<feature type="domain" description="Copper-binding protein MbnP-like" evidence="3">
    <location>
        <begin position="90"/>
        <end position="263"/>
    </location>
</feature>